<dbReference type="OrthoDB" id="10029326at2759"/>
<dbReference type="InParanoid" id="A0A165IJU6"/>
<evidence type="ECO:0000256" key="10">
    <source>
        <dbReference type="SAM" id="Phobius"/>
    </source>
</evidence>
<keyword evidence="7 10" id="KW-1133">Transmembrane helix</keyword>
<feature type="transmembrane region" description="Helical" evidence="10">
    <location>
        <begin position="239"/>
        <end position="264"/>
    </location>
</feature>
<sequence>MARRAACLFVALLPTAAHAFSNTYPIVAWSSYSSNTLDSASSSRSADSGVVLERILLNDDVCRNDAIVLIDQLGLHASDLRNLPSSSSLVESLNVAASTLELPYMPQINSPPFSELASAVAERCAARLVSHEAGQTEVVHSGEGKHVVCIGMPSLDGVDGEQRKGMMVEHELQLSSSLASLAKSFPKHLVVYAGWHPAVHTRQLPSPFSSTSSLLNSTAAFAPPSGGILARYQLLTPGLILSLLIGFFVLVPTVMFGVSALAGIKSPLQGEPPKGFIASEKKNQ</sequence>
<dbReference type="InterPro" id="IPR037654">
    <property type="entry name" value="Big1"/>
</dbReference>
<feature type="signal peptide" evidence="11">
    <location>
        <begin position="1"/>
        <end position="19"/>
    </location>
</feature>
<name>A0A165IJU6_9APHY</name>
<keyword evidence="8 10" id="KW-0472">Membrane</keyword>
<dbReference type="EMBL" id="KV427605">
    <property type="protein sequence ID" value="KZT13179.1"/>
    <property type="molecule type" value="Genomic_DNA"/>
</dbReference>
<dbReference type="Proteomes" id="UP000076871">
    <property type="component" value="Unassembled WGS sequence"/>
</dbReference>
<evidence type="ECO:0000256" key="3">
    <source>
        <dbReference type="ARBA" id="ARBA00022089"/>
    </source>
</evidence>
<evidence type="ECO:0000256" key="5">
    <source>
        <dbReference type="ARBA" id="ARBA00022729"/>
    </source>
</evidence>
<evidence type="ECO:0000256" key="11">
    <source>
        <dbReference type="SAM" id="SignalP"/>
    </source>
</evidence>
<dbReference type="PANTHER" id="PTHR28285:SF1">
    <property type="entry name" value="PROTEIN BIG1"/>
    <property type="match status" value="1"/>
</dbReference>
<feature type="chain" id="PRO_5007859375" description="Protein BIG1" evidence="11">
    <location>
        <begin position="20"/>
        <end position="284"/>
    </location>
</feature>
<organism evidence="12 13">
    <name type="scientific">Laetiporus sulphureus 93-53</name>
    <dbReference type="NCBI Taxonomy" id="1314785"/>
    <lineage>
        <taxon>Eukaryota</taxon>
        <taxon>Fungi</taxon>
        <taxon>Dikarya</taxon>
        <taxon>Basidiomycota</taxon>
        <taxon>Agaricomycotina</taxon>
        <taxon>Agaricomycetes</taxon>
        <taxon>Polyporales</taxon>
        <taxon>Laetiporus</taxon>
    </lineage>
</organism>
<evidence type="ECO:0000313" key="13">
    <source>
        <dbReference type="Proteomes" id="UP000076871"/>
    </source>
</evidence>
<reference evidence="12 13" key="1">
    <citation type="journal article" date="2016" name="Mol. Biol. Evol.">
        <title>Comparative Genomics of Early-Diverging Mushroom-Forming Fungi Provides Insights into the Origins of Lignocellulose Decay Capabilities.</title>
        <authorList>
            <person name="Nagy L.G."/>
            <person name="Riley R."/>
            <person name="Tritt A."/>
            <person name="Adam C."/>
            <person name="Daum C."/>
            <person name="Floudas D."/>
            <person name="Sun H."/>
            <person name="Yadav J.S."/>
            <person name="Pangilinan J."/>
            <person name="Larsson K.H."/>
            <person name="Matsuura K."/>
            <person name="Barry K."/>
            <person name="Labutti K."/>
            <person name="Kuo R."/>
            <person name="Ohm R.A."/>
            <person name="Bhattacharya S.S."/>
            <person name="Shirouzu T."/>
            <person name="Yoshinaga Y."/>
            <person name="Martin F.M."/>
            <person name="Grigoriev I.V."/>
            <person name="Hibbett D.S."/>
        </authorList>
    </citation>
    <scope>NUCLEOTIDE SEQUENCE [LARGE SCALE GENOMIC DNA]</scope>
    <source>
        <strain evidence="12 13">93-53</strain>
    </source>
</reference>
<keyword evidence="9" id="KW-0961">Cell wall biogenesis/degradation</keyword>
<keyword evidence="13" id="KW-1185">Reference proteome</keyword>
<dbReference type="GO" id="GO:0071555">
    <property type="term" value="P:cell wall organization"/>
    <property type="evidence" value="ECO:0007669"/>
    <property type="project" value="UniProtKB-KW"/>
</dbReference>
<evidence type="ECO:0000256" key="2">
    <source>
        <dbReference type="ARBA" id="ARBA00008203"/>
    </source>
</evidence>
<evidence type="ECO:0000256" key="4">
    <source>
        <dbReference type="ARBA" id="ARBA00022692"/>
    </source>
</evidence>
<proteinExistence type="inferred from homology"/>
<dbReference type="GeneID" id="63824673"/>
<dbReference type="RefSeq" id="XP_040770689.1">
    <property type="nucleotide sequence ID" value="XM_040907644.1"/>
</dbReference>
<evidence type="ECO:0000313" key="12">
    <source>
        <dbReference type="EMBL" id="KZT13179.1"/>
    </source>
</evidence>
<evidence type="ECO:0000256" key="7">
    <source>
        <dbReference type="ARBA" id="ARBA00022989"/>
    </source>
</evidence>
<keyword evidence="5 11" id="KW-0732">Signal</keyword>
<comment type="subcellular location">
    <subcellularLocation>
        <location evidence="1">Endoplasmic reticulum membrane</location>
        <topology evidence="1">Single-pass type I membrane protein</topology>
    </subcellularLocation>
</comment>
<dbReference type="GO" id="GO:0009272">
    <property type="term" value="P:fungal-type cell wall biogenesis"/>
    <property type="evidence" value="ECO:0007669"/>
    <property type="project" value="TreeGrafter"/>
</dbReference>
<dbReference type="PANTHER" id="PTHR28285">
    <property type="entry name" value="PROTEIN BIG1"/>
    <property type="match status" value="1"/>
</dbReference>
<keyword evidence="6" id="KW-0256">Endoplasmic reticulum</keyword>
<dbReference type="AlphaFoldDB" id="A0A165IJU6"/>
<accession>A0A165IJU6</accession>
<dbReference type="GO" id="GO:0005789">
    <property type="term" value="C:endoplasmic reticulum membrane"/>
    <property type="evidence" value="ECO:0007669"/>
    <property type="project" value="UniProtKB-SubCell"/>
</dbReference>
<dbReference type="GO" id="GO:0006078">
    <property type="term" value="P:(1-&gt;6)-beta-D-glucan biosynthetic process"/>
    <property type="evidence" value="ECO:0007669"/>
    <property type="project" value="TreeGrafter"/>
</dbReference>
<evidence type="ECO:0000256" key="1">
    <source>
        <dbReference type="ARBA" id="ARBA00004115"/>
    </source>
</evidence>
<evidence type="ECO:0000256" key="6">
    <source>
        <dbReference type="ARBA" id="ARBA00022824"/>
    </source>
</evidence>
<evidence type="ECO:0000256" key="9">
    <source>
        <dbReference type="ARBA" id="ARBA00023316"/>
    </source>
</evidence>
<evidence type="ECO:0000256" key="8">
    <source>
        <dbReference type="ARBA" id="ARBA00023136"/>
    </source>
</evidence>
<protein>
    <recommendedName>
        <fullName evidence="3">Protein BIG1</fullName>
    </recommendedName>
</protein>
<gene>
    <name evidence="12" type="ORF">LAESUDRAFT_719503</name>
</gene>
<comment type="similarity">
    <text evidence="2">Belongs to the BIG1 family.</text>
</comment>
<keyword evidence="4 10" id="KW-0812">Transmembrane</keyword>